<dbReference type="AlphaFoldDB" id="A0A346PZ38"/>
<gene>
    <name evidence="22" type="primary">COX2</name>
</gene>
<reference evidence="22" key="1">
    <citation type="journal article" date="2018" name="Genomics">
        <title>Information from the mitochondrial genomes of two egg parasitoids, Gonatocerus sp. and Telenomus sp., reveals a controversial phylogenetic relationship between Mymaridae and Scelionidae.</title>
        <authorList>
            <person name="Shen Z.-C."/>
            <person name="Chen L."/>
            <person name="Chen L."/>
            <person name="Li Y.-X."/>
        </authorList>
    </citation>
    <scope>NUCLEOTIDE SEQUENCE</scope>
</reference>
<feature type="transmembrane region" description="Helical" evidence="19">
    <location>
        <begin position="21"/>
        <end position="43"/>
    </location>
</feature>
<dbReference type="SUPFAM" id="SSF81464">
    <property type="entry name" value="Cytochrome c oxidase subunit II-like, transmembrane region"/>
    <property type="match status" value="1"/>
</dbReference>
<dbReference type="InterPro" id="IPR001505">
    <property type="entry name" value="Copper_CuA"/>
</dbReference>
<evidence type="ECO:0000256" key="14">
    <source>
        <dbReference type="ARBA" id="ARBA00023008"/>
    </source>
</evidence>
<evidence type="ECO:0000256" key="6">
    <source>
        <dbReference type="ARBA" id="ARBA00022660"/>
    </source>
</evidence>
<keyword evidence="14 18" id="KW-0186">Copper</keyword>
<dbReference type="GO" id="GO:0005743">
    <property type="term" value="C:mitochondrial inner membrane"/>
    <property type="evidence" value="ECO:0007669"/>
    <property type="project" value="UniProtKB-SubCell"/>
</dbReference>
<evidence type="ECO:0000256" key="16">
    <source>
        <dbReference type="ARBA" id="ARBA00023136"/>
    </source>
</evidence>
<dbReference type="Pfam" id="PF00116">
    <property type="entry name" value="COX2"/>
    <property type="match status" value="1"/>
</dbReference>
<dbReference type="PROSITE" id="PS00078">
    <property type="entry name" value="COX2"/>
    <property type="match status" value="1"/>
</dbReference>
<evidence type="ECO:0000259" key="21">
    <source>
        <dbReference type="PROSITE" id="PS50999"/>
    </source>
</evidence>
<keyword evidence="15 18" id="KW-0496">Mitochondrion</keyword>
<keyword evidence="7 18" id="KW-0812">Transmembrane</keyword>
<dbReference type="PROSITE" id="PS50857">
    <property type="entry name" value="COX2_CUA"/>
    <property type="match status" value="1"/>
</dbReference>
<dbReference type="Gene3D" id="2.60.40.420">
    <property type="entry name" value="Cupredoxins - blue copper proteins"/>
    <property type="match status" value="1"/>
</dbReference>
<dbReference type="SUPFAM" id="SSF49503">
    <property type="entry name" value="Cupredoxins"/>
    <property type="match status" value="1"/>
</dbReference>
<keyword evidence="9 18" id="KW-0999">Mitochondrion inner membrane</keyword>
<keyword evidence="6 18" id="KW-0679">Respiratory chain</keyword>
<evidence type="ECO:0000256" key="15">
    <source>
        <dbReference type="ARBA" id="ARBA00023128"/>
    </source>
</evidence>
<evidence type="ECO:0000313" key="22">
    <source>
        <dbReference type="EMBL" id="AXR86014.1"/>
    </source>
</evidence>
<evidence type="ECO:0000256" key="11">
    <source>
        <dbReference type="ARBA" id="ARBA00022967"/>
    </source>
</evidence>
<dbReference type="InterPro" id="IPR008972">
    <property type="entry name" value="Cupredoxin"/>
</dbReference>
<sequence length="221" mass="26124">MMVWSQMYLQNAMSPIMENMIFFHEHAMFIINMIISMILFIMFMMLMNKYNNRFLLKGHMIEIIWTLIPIILLFFLAIPSLKILYLLDELINPMISIKVLGNQWYWSYEFDSLNLEFDSVMLNNNENFRLLEVDNNLVLPYNLEIRFLISSNDVIHSFALPSLGMKVDAMPGRLNEISMLINRPGIYYGQCSEICGINHSFMPIVLESNNLLHFYNWILNN</sequence>
<dbReference type="InterPro" id="IPR002429">
    <property type="entry name" value="CcO_II-like_C"/>
</dbReference>
<dbReference type="FunFam" id="2.60.40.420:FF:000001">
    <property type="entry name" value="Cytochrome c oxidase subunit 2"/>
    <property type="match status" value="1"/>
</dbReference>
<keyword evidence="12 18" id="KW-0249">Electron transport</keyword>
<evidence type="ECO:0000256" key="10">
    <source>
        <dbReference type="ARBA" id="ARBA00022842"/>
    </source>
</evidence>
<comment type="function">
    <text evidence="18">Component of the cytochrome c oxidase, the last enzyme in the mitochondrial electron transport chain which drives oxidative phosphorylation. The respiratory chain contains 3 multisubunit complexes succinate dehydrogenase (complex II, CII), ubiquinol-cytochrome c oxidoreductase (cytochrome b-c1 complex, complex III, CIII) and cytochrome c oxidase (complex IV, CIV), that cooperate to transfer electrons derived from NADH and succinate to molecular oxygen, creating an electrochemical gradient over the inner membrane that drives transmembrane transport and the ATP synthase. Cytochrome c oxidase is the component of the respiratory chain that catalyzes the reduction of oxygen to water. Electrons originating from reduced cytochrome c in the intermembrane space (IMS) are transferred via the dinuclear copper A center (CU(A)) of subunit 2 and heme A of subunit 1 to the active site in subunit 1, a binuclear center (BNC) formed by heme A3 and copper B (CU(B)). The BNC reduces molecular oxygen to 2 water molecules using 4 electrons from cytochrome c in the IMS and 4 protons from the mitochondrial matrix.</text>
</comment>
<name>A0A346PZ38_9HYME</name>
<geneLocation type="mitochondrion" evidence="22"/>
<evidence type="ECO:0000256" key="1">
    <source>
        <dbReference type="ARBA" id="ARBA00004448"/>
    </source>
</evidence>
<dbReference type="GO" id="GO:0016491">
    <property type="term" value="F:oxidoreductase activity"/>
    <property type="evidence" value="ECO:0007669"/>
    <property type="project" value="InterPro"/>
</dbReference>
<evidence type="ECO:0000259" key="20">
    <source>
        <dbReference type="PROSITE" id="PS50857"/>
    </source>
</evidence>
<feature type="domain" description="Cytochrome oxidase subunit II copper A binding" evidence="20">
    <location>
        <begin position="92"/>
        <end position="220"/>
    </location>
</feature>
<proteinExistence type="inferred from homology"/>
<evidence type="ECO:0000256" key="5">
    <source>
        <dbReference type="ARBA" id="ARBA00022448"/>
    </source>
</evidence>
<dbReference type="InterPro" id="IPR036257">
    <property type="entry name" value="Cyt_c_oxidase_su2_TM_sf"/>
</dbReference>
<evidence type="ECO:0000256" key="17">
    <source>
        <dbReference type="ARBA" id="ARBA00049512"/>
    </source>
</evidence>
<dbReference type="GO" id="GO:0005507">
    <property type="term" value="F:copper ion binding"/>
    <property type="evidence" value="ECO:0007669"/>
    <property type="project" value="InterPro"/>
</dbReference>
<dbReference type="InterPro" id="IPR045187">
    <property type="entry name" value="CcO_II"/>
</dbReference>
<dbReference type="InterPro" id="IPR034210">
    <property type="entry name" value="CcO_II_C"/>
</dbReference>
<evidence type="ECO:0000256" key="8">
    <source>
        <dbReference type="ARBA" id="ARBA00022723"/>
    </source>
</evidence>
<dbReference type="PANTHER" id="PTHR22888">
    <property type="entry name" value="CYTOCHROME C OXIDASE, SUBUNIT II"/>
    <property type="match status" value="1"/>
</dbReference>
<dbReference type="Pfam" id="PF02790">
    <property type="entry name" value="COX2_TM"/>
    <property type="match status" value="1"/>
</dbReference>
<evidence type="ECO:0000256" key="2">
    <source>
        <dbReference type="ARBA" id="ARBA00007866"/>
    </source>
</evidence>
<feature type="transmembrane region" description="Helical" evidence="19">
    <location>
        <begin position="63"/>
        <end position="87"/>
    </location>
</feature>
<dbReference type="EMBL" id="MF776883">
    <property type="protein sequence ID" value="AXR86014.1"/>
    <property type="molecule type" value="Genomic_DNA"/>
</dbReference>
<evidence type="ECO:0000256" key="12">
    <source>
        <dbReference type="ARBA" id="ARBA00022982"/>
    </source>
</evidence>
<dbReference type="PRINTS" id="PR01166">
    <property type="entry name" value="CYCOXIDASEII"/>
</dbReference>
<dbReference type="Gene3D" id="1.10.287.90">
    <property type="match status" value="1"/>
</dbReference>
<keyword evidence="10" id="KW-0460">Magnesium</keyword>
<comment type="subunit">
    <text evidence="3">Component of the cytochrome c oxidase (complex IV, CIV), a multisubunit enzyme composed of a catalytic core of 3 subunits and several supernumerary subunits. The complex exists as a monomer or a dimer and forms supercomplexes (SCs) in the inner mitochondrial membrane with ubiquinol-cytochrome c oxidoreductase (cytochrome b-c1 complex, complex III, CIII).</text>
</comment>
<dbReference type="CDD" id="cd13912">
    <property type="entry name" value="CcO_II_C"/>
    <property type="match status" value="1"/>
</dbReference>
<keyword evidence="13 19" id="KW-1133">Transmembrane helix</keyword>
<evidence type="ECO:0000256" key="19">
    <source>
        <dbReference type="SAM" id="Phobius"/>
    </source>
</evidence>
<evidence type="ECO:0000256" key="3">
    <source>
        <dbReference type="ARBA" id="ARBA00011164"/>
    </source>
</evidence>
<keyword evidence="11" id="KW-1278">Translocase</keyword>
<dbReference type="InterPro" id="IPR014222">
    <property type="entry name" value="Cyt_c_oxidase_su2"/>
</dbReference>
<accession>A0A346PZ38</accession>
<comment type="catalytic activity">
    <reaction evidence="17">
        <text>4 Fe(II)-[cytochrome c] + O2 + 8 H(+)(in) = 4 Fe(III)-[cytochrome c] + 2 H2O + 4 H(+)(out)</text>
        <dbReference type="Rhea" id="RHEA:11436"/>
        <dbReference type="Rhea" id="RHEA-COMP:10350"/>
        <dbReference type="Rhea" id="RHEA-COMP:14399"/>
        <dbReference type="ChEBI" id="CHEBI:15377"/>
        <dbReference type="ChEBI" id="CHEBI:15378"/>
        <dbReference type="ChEBI" id="CHEBI:15379"/>
        <dbReference type="ChEBI" id="CHEBI:29033"/>
        <dbReference type="ChEBI" id="CHEBI:29034"/>
        <dbReference type="EC" id="7.1.1.9"/>
    </reaction>
    <physiologicalReaction direction="left-to-right" evidence="17">
        <dbReference type="Rhea" id="RHEA:11437"/>
    </physiologicalReaction>
</comment>
<keyword evidence="16 18" id="KW-0472">Membrane</keyword>
<dbReference type="NCBIfam" id="TIGR02866">
    <property type="entry name" value="CoxB"/>
    <property type="match status" value="1"/>
</dbReference>
<comment type="similarity">
    <text evidence="2 18">Belongs to the cytochrome c oxidase subunit 2 family.</text>
</comment>
<comment type="cofactor">
    <cofactor evidence="18">
        <name>Cu cation</name>
        <dbReference type="ChEBI" id="CHEBI:23378"/>
    </cofactor>
    <text evidence="18">Binds a copper A center.</text>
</comment>
<evidence type="ECO:0000256" key="7">
    <source>
        <dbReference type="ARBA" id="ARBA00022692"/>
    </source>
</evidence>
<organism evidence="22">
    <name type="scientific">Gonatocerus sp. ZCS-2018</name>
    <dbReference type="NCBI Taxonomy" id="2305128"/>
    <lineage>
        <taxon>Eukaryota</taxon>
        <taxon>Metazoa</taxon>
        <taxon>Ecdysozoa</taxon>
        <taxon>Arthropoda</taxon>
        <taxon>Hexapoda</taxon>
        <taxon>Insecta</taxon>
        <taxon>Pterygota</taxon>
        <taxon>Neoptera</taxon>
        <taxon>Endopterygota</taxon>
        <taxon>Hymenoptera</taxon>
        <taxon>Apocrita</taxon>
        <taxon>Proctotrupomorpha</taxon>
        <taxon>Chalcidoidea</taxon>
        <taxon>Mymaridae</taxon>
        <taxon>Gonatocerus</taxon>
    </lineage>
</organism>
<dbReference type="GO" id="GO:0004129">
    <property type="term" value="F:cytochrome-c oxidase activity"/>
    <property type="evidence" value="ECO:0007669"/>
    <property type="project" value="UniProtKB-EC"/>
</dbReference>
<dbReference type="GO" id="GO:0042773">
    <property type="term" value="P:ATP synthesis coupled electron transport"/>
    <property type="evidence" value="ECO:0007669"/>
    <property type="project" value="TreeGrafter"/>
</dbReference>
<keyword evidence="8 18" id="KW-0479">Metal-binding</keyword>
<dbReference type="PROSITE" id="PS50999">
    <property type="entry name" value="COX2_TM"/>
    <property type="match status" value="1"/>
</dbReference>
<evidence type="ECO:0000256" key="9">
    <source>
        <dbReference type="ARBA" id="ARBA00022792"/>
    </source>
</evidence>
<feature type="domain" description="Cytochrome oxidase subunit II transmembrane region profile" evidence="21">
    <location>
        <begin position="1"/>
        <end position="91"/>
    </location>
</feature>
<dbReference type="InterPro" id="IPR011759">
    <property type="entry name" value="Cyt_c_oxidase_su2_TM_dom"/>
</dbReference>
<dbReference type="PANTHER" id="PTHR22888:SF9">
    <property type="entry name" value="CYTOCHROME C OXIDASE SUBUNIT 2"/>
    <property type="match status" value="1"/>
</dbReference>
<protein>
    <recommendedName>
        <fullName evidence="4 18">Cytochrome c oxidase subunit 2</fullName>
    </recommendedName>
</protein>
<keyword evidence="5 18" id="KW-0813">Transport</keyword>
<evidence type="ECO:0000256" key="13">
    <source>
        <dbReference type="ARBA" id="ARBA00022989"/>
    </source>
</evidence>
<evidence type="ECO:0000256" key="18">
    <source>
        <dbReference type="RuleBase" id="RU000457"/>
    </source>
</evidence>
<comment type="subcellular location">
    <subcellularLocation>
        <location evidence="1 18">Mitochondrion inner membrane</location>
        <topology evidence="1 18">Multi-pass membrane protein</topology>
    </subcellularLocation>
</comment>
<evidence type="ECO:0000256" key="4">
    <source>
        <dbReference type="ARBA" id="ARBA00015946"/>
    </source>
</evidence>